<name>A0AAV1SG24_9ROSI</name>
<keyword evidence="2" id="KW-1185">Reference proteome</keyword>
<gene>
    <name evidence="1" type="ORF">DCAF_LOCUS21919</name>
</gene>
<sequence length="95" mass="11149">MREEKEGEKEEEEKVSKEGRRRCIQLRFCWLSCMYLPGRGQLKGPWPRLVTLIVLTMDAGLRSVLVGRAYVIICDRWHALVILFGQSWSNILENR</sequence>
<protein>
    <submittedName>
        <fullName evidence="1">Uncharacterized protein</fullName>
    </submittedName>
</protein>
<accession>A0AAV1SG24</accession>
<proteinExistence type="predicted"/>
<organism evidence="1 2">
    <name type="scientific">Dovyalis caffra</name>
    <dbReference type="NCBI Taxonomy" id="77055"/>
    <lineage>
        <taxon>Eukaryota</taxon>
        <taxon>Viridiplantae</taxon>
        <taxon>Streptophyta</taxon>
        <taxon>Embryophyta</taxon>
        <taxon>Tracheophyta</taxon>
        <taxon>Spermatophyta</taxon>
        <taxon>Magnoliopsida</taxon>
        <taxon>eudicotyledons</taxon>
        <taxon>Gunneridae</taxon>
        <taxon>Pentapetalae</taxon>
        <taxon>rosids</taxon>
        <taxon>fabids</taxon>
        <taxon>Malpighiales</taxon>
        <taxon>Salicaceae</taxon>
        <taxon>Flacourtieae</taxon>
        <taxon>Dovyalis</taxon>
    </lineage>
</organism>
<comment type="caution">
    <text evidence="1">The sequence shown here is derived from an EMBL/GenBank/DDBJ whole genome shotgun (WGS) entry which is preliminary data.</text>
</comment>
<dbReference type="EMBL" id="CAWUPB010001173">
    <property type="protein sequence ID" value="CAK7349208.1"/>
    <property type="molecule type" value="Genomic_DNA"/>
</dbReference>
<dbReference type="Proteomes" id="UP001314170">
    <property type="component" value="Unassembled WGS sequence"/>
</dbReference>
<reference evidence="1 2" key="1">
    <citation type="submission" date="2024-01" db="EMBL/GenBank/DDBJ databases">
        <authorList>
            <person name="Waweru B."/>
        </authorList>
    </citation>
    <scope>NUCLEOTIDE SEQUENCE [LARGE SCALE GENOMIC DNA]</scope>
</reference>
<evidence type="ECO:0000313" key="2">
    <source>
        <dbReference type="Proteomes" id="UP001314170"/>
    </source>
</evidence>
<evidence type="ECO:0000313" key="1">
    <source>
        <dbReference type="EMBL" id="CAK7349208.1"/>
    </source>
</evidence>
<dbReference type="AlphaFoldDB" id="A0AAV1SG24"/>